<feature type="region of interest" description="Disordered" evidence="1">
    <location>
        <begin position="308"/>
        <end position="332"/>
    </location>
</feature>
<evidence type="ECO:0000259" key="2">
    <source>
        <dbReference type="Pfam" id="PF19421"/>
    </source>
</evidence>
<feature type="domain" description="Protein furry C-terminal" evidence="2">
    <location>
        <begin position="327"/>
        <end position="634"/>
    </location>
</feature>
<evidence type="ECO:0000313" key="3">
    <source>
        <dbReference type="EMBL" id="CAD7251610.1"/>
    </source>
</evidence>
<name>A0A7R9FQS6_9CRUS</name>
<dbReference type="GO" id="GO:0000902">
    <property type="term" value="P:cell morphogenesis"/>
    <property type="evidence" value="ECO:0007669"/>
    <property type="project" value="InterPro"/>
</dbReference>
<evidence type="ECO:0000256" key="1">
    <source>
        <dbReference type="SAM" id="MobiDB-lite"/>
    </source>
</evidence>
<feature type="compositionally biased region" description="Basic and acidic residues" evidence="1">
    <location>
        <begin position="88"/>
        <end position="98"/>
    </location>
</feature>
<feature type="domain" description="Protein furry C-terminal" evidence="2">
    <location>
        <begin position="63"/>
        <end position="241"/>
    </location>
</feature>
<feature type="compositionally biased region" description="Polar residues" evidence="1">
    <location>
        <begin position="103"/>
        <end position="112"/>
    </location>
</feature>
<keyword evidence="4" id="KW-1185">Reference proteome</keyword>
<dbReference type="OrthoDB" id="6379626at2759"/>
<dbReference type="Pfam" id="PF19421">
    <property type="entry name" value="Fry_C"/>
    <property type="match status" value="2"/>
</dbReference>
<dbReference type="EMBL" id="CAJPEV010003666">
    <property type="protein sequence ID" value="CAG0900292.1"/>
    <property type="molecule type" value="Genomic_DNA"/>
</dbReference>
<dbReference type="GO" id="GO:0031175">
    <property type="term" value="P:neuron projection development"/>
    <property type="evidence" value="ECO:0007669"/>
    <property type="project" value="TreeGrafter"/>
</dbReference>
<protein>
    <recommendedName>
        <fullName evidence="2">Protein furry C-terminal domain-containing protein</fullName>
    </recommendedName>
</protein>
<sequence length="650" mass="71432">MERCTAAGPLWKEALKILKLVVTRSSVLAVPPSHLHSRSWDHTTTGLVIKSGLYVETPLAIKKELPGRTMDFSFDVSQTPIIGRRFKAKESGKKKGEEGTVTPKRSPSQTAADNVVPVPGWKRPWLSQVIFSQTSELLEHQSSMASSMEEMSNMEASGNESHVEDTTGTDGQFTVFKDFDFLDNEESEDGSDDNFNWGVKRSIPDLALIGRETEKVNMGEGNVISKESHHTIETSSDDDETGGSDDHIRKPPDSLSLQPTRARRPSEDSDSSYVQSSSEGDMGDLTPCNASPCLPGLMSRGIDVASLTSPRDAAPSATLSPQNSEETSAQEHWQSGITTLMAAPSSASVAQAATAFPPLYKDLSNSLRELVEDSIQPLSQIESVGLMIAHLGTLRDSLSSQELPFLWIGPGVVECELQKMKFILLEIHEHFETFIDKKEHAIECLEALRCALKLQSLGEMIEVRNLVEKGLDLCRAIYKLSFQLSLAWDAGSKMVSALSSIICTHSECLNVWADVTEVHNEIQPLLEEIKDVSSSSTDDEDHHGSIVELLQGKHWASAIREFRAQRGMDSSSCLMASEATLTDDLQTILTSYMEYLSSNSVVCLPSVEQFQNDQMLMEGNIQLLSMLRSLEQGSVMECTSSPKKTFPVLV</sequence>
<organism evidence="3">
    <name type="scientific">Darwinula stevensoni</name>
    <dbReference type="NCBI Taxonomy" id="69355"/>
    <lineage>
        <taxon>Eukaryota</taxon>
        <taxon>Metazoa</taxon>
        <taxon>Ecdysozoa</taxon>
        <taxon>Arthropoda</taxon>
        <taxon>Crustacea</taxon>
        <taxon>Oligostraca</taxon>
        <taxon>Ostracoda</taxon>
        <taxon>Podocopa</taxon>
        <taxon>Podocopida</taxon>
        <taxon>Darwinulocopina</taxon>
        <taxon>Darwinuloidea</taxon>
        <taxon>Darwinulidae</taxon>
        <taxon>Darwinula</taxon>
    </lineage>
</organism>
<dbReference type="AlphaFoldDB" id="A0A7R9FQS6"/>
<reference evidence="3" key="1">
    <citation type="submission" date="2020-11" db="EMBL/GenBank/DDBJ databases">
        <authorList>
            <person name="Tran Van P."/>
        </authorList>
    </citation>
    <scope>NUCLEOTIDE SEQUENCE</scope>
</reference>
<feature type="compositionally biased region" description="Polar residues" evidence="1">
    <location>
        <begin position="317"/>
        <end position="332"/>
    </location>
</feature>
<proteinExistence type="predicted"/>
<dbReference type="Proteomes" id="UP000677054">
    <property type="component" value="Unassembled WGS sequence"/>
</dbReference>
<dbReference type="PANTHER" id="PTHR12295">
    <property type="entry name" value="FURRY-RELATED"/>
    <property type="match status" value="1"/>
</dbReference>
<dbReference type="EMBL" id="LR903183">
    <property type="protein sequence ID" value="CAD7251610.1"/>
    <property type="molecule type" value="Genomic_DNA"/>
</dbReference>
<feature type="region of interest" description="Disordered" evidence="1">
    <location>
        <begin position="142"/>
        <end position="171"/>
    </location>
</feature>
<feature type="compositionally biased region" description="Low complexity" evidence="1">
    <location>
        <begin position="142"/>
        <end position="160"/>
    </location>
</feature>
<gene>
    <name evidence="3" type="ORF">DSTB1V02_LOCUS11372</name>
</gene>
<dbReference type="InterPro" id="IPR045842">
    <property type="entry name" value="Fry_C"/>
</dbReference>
<feature type="region of interest" description="Disordered" evidence="1">
    <location>
        <begin position="85"/>
        <end position="116"/>
    </location>
</feature>
<dbReference type="PANTHER" id="PTHR12295:SF30">
    <property type="entry name" value="PROTEIN FURRY"/>
    <property type="match status" value="1"/>
</dbReference>
<evidence type="ECO:0000313" key="4">
    <source>
        <dbReference type="Proteomes" id="UP000677054"/>
    </source>
</evidence>
<accession>A0A7R9FQS6</accession>
<dbReference type="GO" id="GO:0005938">
    <property type="term" value="C:cell cortex"/>
    <property type="evidence" value="ECO:0007669"/>
    <property type="project" value="TreeGrafter"/>
</dbReference>
<feature type="region of interest" description="Disordered" evidence="1">
    <location>
        <begin position="221"/>
        <end position="288"/>
    </location>
</feature>
<dbReference type="GO" id="GO:0030427">
    <property type="term" value="C:site of polarized growth"/>
    <property type="evidence" value="ECO:0007669"/>
    <property type="project" value="TreeGrafter"/>
</dbReference>
<dbReference type="InterPro" id="IPR039867">
    <property type="entry name" value="Furry/Tao3/Mor2"/>
</dbReference>